<dbReference type="Pfam" id="PF01966">
    <property type="entry name" value="HD"/>
    <property type="match status" value="1"/>
</dbReference>
<dbReference type="Proteomes" id="UP000198916">
    <property type="component" value="Unassembled WGS sequence"/>
</dbReference>
<dbReference type="STRING" id="332977.SAMN05421740_102330"/>
<protein>
    <submittedName>
        <fullName evidence="2">HD domain-containing protein</fullName>
    </submittedName>
</protein>
<dbReference type="RefSeq" id="WP_090603461.1">
    <property type="nucleotide sequence ID" value="NZ_FNZR01000002.1"/>
</dbReference>
<dbReference type="EMBL" id="FNZR01000002">
    <property type="protein sequence ID" value="SEK64757.1"/>
    <property type="molecule type" value="Genomic_DNA"/>
</dbReference>
<dbReference type="CDD" id="cd00077">
    <property type="entry name" value="HDc"/>
    <property type="match status" value="1"/>
</dbReference>
<dbReference type="SMART" id="SM00471">
    <property type="entry name" value="HDc"/>
    <property type="match status" value="1"/>
</dbReference>
<sequence>MRLDLAEDYILSRLNDELSPDLTYHNAVHTFDVYNAARQIGQQEGLSDVQLQWLLTAALFHDAGFLVNAKAHEVSSCTIAQEVLPGFGYTDADIAMVCRLIMATEIPQRPRQHLEEIICDADLDYLGRDDFFDRSQLLYQEMRHLGTVASRDEYSKIQIAFLDNHQYFTATSKRLRDSKKEENYNKLLT</sequence>
<accession>A0A1H7ISS1</accession>
<dbReference type="OrthoDB" id="5728337at2"/>
<name>A0A1H7ISS1_9SPHI</name>
<dbReference type="InterPro" id="IPR003607">
    <property type="entry name" value="HD/PDEase_dom"/>
</dbReference>
<feature type="domain" description="HD/PDEase" evidence="1">
    <location>
        <begin position="22"/>
        <end position="135"/>
    </location>
</feature>
<evidence type="ECO:0000313" key="2">
    <source>
        <dbReference type="EMBL" id="SEK64757.1"/>
    </source>
</evidence>
<gene>
    <name evidence="2" type="ORF">SAMN05421740_102330</name>
</gene>
<dbReference type="InterPro" id="IPR006674">
    <property type="entry name" value="HD_domain"/>
</dbReference>
<dbReference type="SUPFAM" id="SSF109604">
    <property type="entry name" value="HD-domain/PDEase-like"/>
    <property type="match status" value="1"/>
</dbReference>
<keyword evidence="3" id="KW-1185">Reference proteome</keyword>
<reference evidence="3" key="1">
    <citation type="submission" date="2016-10" db="EMBL/GenBank/DDBJ databases">
        <authorList>
            <person name="Varghese N."/>
            <person name="Submissions S."/>
        </authorList>
    </citation>
    <scope>NUCLEOTIDE SEQUENCE [LARGE SCALE GENOMIC DNA]</scope>
    <source>
        <strain evidence="3">Jip14</strain>
    </source>
</reference>
<evidence type="ECO:0000313" key="3">
    <source>
        <dbReference type="Proteomes" id="UP000198916"/>
    </source>
</evidence>
<evidence type="ECO:0000259" key="1">
    <source>
        <dbReference type="SMART" id="SM00471"/>
    </source>
</evidence>
<dbReference type="Gene3D" id="1.10.3210.10">
    <property type="entry name" value="Hypothetical protein af1432"/>
    <property type="match status" value="1"/>
</dbReference>
<proteinExistence type="predicted"/>
<dbReference type="AlphaFoldDB" id="A0A1H7ISS1"/>
<organism evidence="2 3">
    <name type="scientific">Parapedobacter koreensis</name>
    <dbReference type="NCBI Taxonomy" id="332977"/>
    <lineage>
        <taxon>Bacteria</taxon>
        <taxon>Pseudomonadati</taxon>
        <taxon>Bacteroidota</taxon>
        <taxon>Sphingobacteriia</taxon>
        <taxon>Sphingobacteriales</taxon>
        <taxon>Sphingobacteriaceae</taxon>
        <taxon>Parapedobacter</taxon>
    </lineage>
</organism>